<dbReference type="CDD" id="cd16245">
    <property type="entry name" value="EFh_DAH"/>
    <property type="match status" value="1"/>
</dbReference>
<keyword evidence="7" id="KW-0106">Calcium</keyword>
<evidence type="ECO:0000313" key="10">
    <source>
        <dbReference type="Proteomes" id="UP000007151"/>
    </source>
</evidence>
<comment type="caution">
    <text evidence="9">The sequence shown here is derived from an EMBL/GenBank/DDBJ whole genome shotgun (WGS) entry which is preliminary data.</text>
</comment>
<dbReference type="Gene3D" id="6.10.140.70">
    <property type="match status" value="1"/>
</dbReference>
<dbReference type="eggNOG" id="KOG4286">
    <property type="taxonomic scope" value="Eukaryota"/>
</dbReference>
<dbReference type="GO" id="GO:0050804">
    <property type="term" value="P:modulation of chemical synaptic transmission"/>
    <property type="evidence" value="ECO:0007669"/>
    <property type="project" value="UniProtKB-ARBA"/>
</dbReference>
<keyword evidence="8" id="KW-0206">Cytoskeleton</keyword>
<dbReference type="PANTHER" id="PTHR12268">
    <property type="entry name" value="E3 UBIQUITIN-PROTEIN LIGASE KCMF1"/>
    <property type="match status" value="1"/>
</dbReference>
<accession>A0A212FNM4</accession>
<dbReference type="Gene3D" id="3.30.60.90">
    <property type="match status" value="1"/>
</dbReference>
<dbReference type="PROSITE" id="PS50135">
    <property type="entry name" value="ZF_ZZ_2"/>
    <property type="match status" value="1"/>
</dbReference>
<keyword evidence="5" id="KW-0863">Zinc-finger</keyword>
<keyword evidence="10" id="KW-1185">Reference proteome</keyword>
<dbReference type="InterPro" id="IPR043145">
    <property type="entry name" value="Znf_ZZ_sf"/>
</dbReference>
<dbReference type="SUPFAM" id="SSF57850">
    <property type="entry name" value="RING/U-box"/>
    <property type="match status" value="1"/>
</dbReference>
<gene>
    <name evidence="9" type="ORF">KGM_214337</name>
</gene>
<name>A0A212FNM4_DANPL</name>
<dbReference type="KEGG" id="dpl:KGM_214337"/>
<dbReference type="GO" id="GO:0016010">
    <property type="term" value="C:dystrophin-associated glycoprotein complex"/>
    <property type="evidence" value="ECO:0007669"/>
    <property type="project" value="UniProtKB-ARBA"/>
</dbReference>
<evidence type="ECO:0000256" key="8">
    <source>
        <dbReference type="ARBA" id="ARBA00023212"/>
    </source>
</evidence>
<evidence type="ECO:0000256" key="7">
    <source>
        <dbReference type="ARBA" id="ARBA00022837"/>
    </source>
</evidence>
<dbReference type="PANTHER" id="PTHR12268:SF14">
    <property type="entry name" value="DYSTROPHIN-1"/>
    <property type="match status" value="1"/>
</dbReference>
<sequence length="634" mass="70933">MDLLKWKKVENEAGYPCYIDETSGKQSYDHPQFSKILKTLDEYNDIKYSAYRIAFKIFALQRSLKVPPLRISSGVFARHQLSLSETSLSLDTAELEAVLADIYFAAEKEGLFTGDVDLSVDLLINLLLNVYDGERKSPIRVLAAKTLLILLSEDSISEKWLALANCCADHNGCVSRKRLAALLIHVTALPKYLGCQCDYLENDVDNCFEKSAGMLGISAHTVAEWGTHCGSTRWLGVVQRVLDSRNCATASAACAICAQPLIQVLKFRCSKCHNIYFCEKCYLYGKDLTVVSGHKKTHSIHEIIDGEIKPPEHLGFIEGMSRFVEDMERLFLCMGTKKKKPNRRGQERNDILTSQSIKTKEVTPSMFTSTVGKASGNKANNPVVTLQDIITQLENQNKALMELSGQLQDGGKDTNNELKERVDAHYSQISKQINRLKSLKDNIANPDSSNELVVEKDVWPRAFEIFSPIPVADKQSKVTKNLDQKKILSMDSENLMATSKHHSQDLLTMSGDFWKPVVGHTSDSVSTVSMNDISNWYNETQPSRVDSISRTEQRYLCDARSVQKGTERVRELSADIDSVLDRLQEIVTQTFTVDGSCFDNAQLKKTAHELEGLLGTLIRGVEQRATLKATKTLV</sequence>
<dbReference type="InterPro" id="IPR050774">
    <property type="entry name" value="KCMF1/Dystrophin"/>
</dbReference>
<dbReference type="InterPro" id="IPR000433">
    <property type="entry name" value="Znf_ZZ"/>
</dbReference>
<evidence type="ECO:0000256" key="4">
    <source>
        <dbReference type="ARBA" id="ARBA00022723"/>
    </source>
</evidence>
<proteinExistence type="predicted"/>
<dbReference type="GO" id="GO:0046716">
    <property type="term" value="P:muscle cell cellular homeostasis"/>
    <property type="evidence" value="ECO:0007669"/>
    <property type="project" value="UniProtKB-ARBA"/>
</dbReference>
<dbReference type="FunCoup" id="A0A212FNM4">
    <property type="interactions" value="93"/>
</dbReference>
<comment type="subcellular location">
    <subcellularLocation>
        <location evidence="2">Cell membrane</location>
        <location evidence="2">Sarcolemma</location>
        <topology evidence="2">Peripheral membrane protein</topology>
        <orientation evidence="2">Cytoplasmic side</orientation>
    </subcellularLocation>
    <subcellularLocation>
        <location evidence="1">Cytoplasm</location>
        <location evidence="1">Cytoskeleton</location>
    </subcellularLocation>
</comment>
<keyword evidence="4" id="KW-0479">Metal-binding</keyword>
<dbReference type="Pfam" id="PF09068">
    <property type="entry name" value="EF-hand_2"/>
    <property type="match status" value="1"/>
</dbReference>
<dbReference type="InterPro" id="IPR015153">
    <property type="entry name" value="EF-hand_dom_typ1"/>
</dbReference>
<dbReference type="SUPFAM" id="SSF47473">
    <property type="entry name" value="EF-hand"/>
    <property type="match status" value="1"/>
</dbReference>
<evidence type="ECO:0000256" key="6">
    <source>
        <dbReference type="ARBA" id="ARBA00022833"/>
    </source>
</evidence>
<reference evidence="9 10" key="1">
    <citation type="journal article" date="2011" name="Cell">
        <title>The monarch butterfly genome yields insights into long-distance migration.</title>
        <authorList>
            <person name="Zhan S."/>
            <person name="Merlin C."/>
            <person name="Boore J.L."/>
            <person name="Reppert S.M."/>
        </authorList>
    </citation>
    <scope>NUCLEOTIDE SEQUENCE [LARGE SCALE GENOMIC DNA]</scope>
    <source>
        <strain evidence="9">F-2</strain>
    </source>
</reference>
<evidence type="ECO:0000313" key="9">
    <source>
        <dbReference type="EMBL" id="OWR55309.1"/>
    </source>
</evidence>
<protein>
    <submittedName>
        <fullName evidence="9">Dystrophin isoform B</fullName>
    </submittedName>
</protein>
<dbReference type="OrthoDB" id="10014385at2759"/>
<organism evidence="9 10">
    <name type="scientific">Danaus plexippus plexippus</name>
    <dbReference type="NCBI Taxonomy" id="278856"/>
    <lineage>
        <taxon>Eukaryota</taxon>
        <taxon>Metazoa</taxon>
        <taxon>Ecdysozoa</taxon>
        <taxon>Arthropoda</taxon>
        <taxon>Hexapoda</taxon>
        <taxon>Insecta</taxon>
        <taxon>Pterygota</taxon>
        <taxon>Neoptera</taxon>
        <taxon>Endopterygota</taxon>
        <taxon>Lepidoptera</taxon>
        <taxon>Glossata</taxon>
        <taxon>Ditrysia</taxon>
        <taxon>Papilionoidea</taxon>
        <taxon>Nymphalidae</taxon>
        <taxon>Danainae</taxon>
        <taxon>Danaini</taxon>
        <taxon>Danaina</taxon>
        <taxon>Danaus</taxon>
        <taxon>Danaus</taxon>
    </lineage>
</organism>
<dbReference type="Gene3D" id="1.10.238.10">
    <property type="entry name" value="EF-hand"/>
    <property type="match status" value="2"/>
</dbReference>
<keyword evidence="6" id="KW-0862">Zinc</keyword>
<dbReference type="InterPro" id="IPR011992">
    <property type="entry name" value="EF-hand-dom_pair"/>
</dbReference>
<dbReference type="GO" id="GO:0045202">
    <property type="term" value="C:synapse"/>
    <property type="evidence" value="ECO:0007669"/>
    <property type="project" value="GOC"/>
</dbReference>
<evidence type="ECO:0000256" key="5">
    <source>
        <dbReference type="ARBA" id="ARBA00022771"/>
    </source>
</evidence>
<dbReference type="GO" id="GO:0008270">
    <property type="term" value="F:zinc ion binding"/>
    <property type="evidence" value="ECO:0007669"/>
    <property type="project" value="UniProtKB-KW"/>
</dbReference>
<dbReference type="Proteomes" id="UP000007151">
    <property type="component" value="Unassembled WGS sequence"/>
</dbReference>
<dbReference type="GO" id="GO:0099536">
    <property type="term" value="P:synaptic signaling"/>
    <property type="evidence" value="ECO:0007669"/>
    <property type="project" value="TreeGrafter"/>
</dbReference>
<dbReference type="EMBL" id="AGBW02005277">
    <property type="protein sequence ID" value="OWR55309.1"/>
    <property type="molecule type" value="Genomic_DNA"/>
</dbReference>
<evidence type="ECO:0000256" key="2">
    <source>
        <dbReference type="ARBA" id="ARBA00004278"/>
    </source>
</evidence>
<keyword evidence="3" id="KW-0963">Cytoplasm</keyword>
<dbReference type="AlphaFoldDB" id="A0A212FNM4"/>
<evidence type="ECO:0000256" key="3">
    <source>
        <dbReference type="ARBA" id="ARBA00022490"/>
    </source>
</evidence>
<dbReference type="STRING" id="278856.A0A212FNM4"/>
<evidence type="ECO:0000256" key="1">
    <source>
        <dbReference type="ARBA" id="ARBA00004245"/>
    </source>
</evidence>